<dbReference type="Proteomes" id="UP000008198">
    <property type="component" value="Chromosome"/>
</dbReference>
<keyword evidence="1" id="KW-0732">Signal</keyword>
<protein>
    <recommendedName>
        <fullName evidence="2">Lipid/polyisoprenoid-binding YceI-like domain-containing protein</fullName>
    </recommendedName>
</protein>
<dbReference type="EMBL" id="CP001217">
    <property type="protein sequence ID" value="ACJ08404.1"/>
    <property type="molecule type" value="Genomic_DNA"/>
</dbReference>
<dbReference type="HOGENOM" id="CLU_071003_3_0_7"/>
<feature type="chain" id="PRO_5002847023" description="Lipid/polyisoprenoid-binding YceI-like domain-containing protein" evidence="1">
    <location>
        <begin position="18"/>
        <end position="220"/>
    </location>
</feature>
<organism evidence="3 4">
    <name type="scientific">Helicobacter pylori (strain P12)</name>
    <dbReference type="NCBI Taxonomy" id="570508"/>
    <lineage>
        <taxon>Bacteria</taxon>
        <taxon>Pseudomonadati</taxon>
        <taxon>Campylobacterota</taxon>
        <taxon>Epsilonproteobacteria</taxon>
        <taxon>Campylobacterales</taxon>
        <taxon>Helicobacteraceae</taxon>
        <taxon>Helicobacter</taxon>
    </lineage>
</organism>
<evidence type="ECO:0000313" key="3">
    <source>
        <dbReference type="EMBL" id="ACJ08404.1"/>
    </source>
</evidence>
<dbReference type="AlphaFoldDB" id="B6JNC6"/>
<dbReference type="KEGG" id="hpp:HPP12_1252"/>
<dbReference type="Pfam" id="PF04264">
    <property type="entry name" value="YceI"/>
    <property type="match status" value="1"/>
</dbReference>
<feature type="domain" description="Lipid/polyisoprenoid-binding YceI-like" evidence="2">
    <location>
        <begin position="19"/>
        <end position="181"/>
    </location>
</feature>
<name>B6JNC6_HELP2</name>
<dbReference type="SMART" id="SM00867">
    <property type="entry name" value="YceI"/>
    <property type="match status" value="1"/>
</dbReference>
<dbReference type="Gene3D" id="2.40.128.110">
    <property type="entry name" value="Lipid/polyisoprenoid-binding, YceI-like"/>
    <property type="match status" value="1"/>
</dbReference>
<reference evidence="4" key="1">
    <citation type="submission" date="2008-10" db="EMBL/GenBank/DDBJ databases">
        <title>The complete genome sequence of Helicobacter pylori strain P12.</title>
        <authorList>
            <person name="Fischer W."/>
            <person name="Windhager L."/>
            <person name="Karnholz A."/>
            <person name="Zeiller M."/>
            <person name="Zimmer R."/>
            <person name="Haas R."/>
        </authorList>
    </citation>
    <scope>NUCLEOTIDE SEQUENCE [LARGE SCALE GENOMIC DNA]</scope>
    <source>
        <strain evidence="4">P12</strain>
    </source>
</reference>
<gene>
    <name evidence="3" type="ordered locus">HPP12_1252</name>
</gene>
<sequence length="220" mass="25105">MKKALMFTLLGVSLAFAKPYTIDKANSSVWFEVKHFTFNETRGAFDNFDGKIDLEPNTKTLSVFEGNIDVKSVNTRDRKRDNHLKTADFFDVVKYPKGSFKMTKYEDGKIHGDLTLRGVTKPVVLEAKIQAPLQNPMNKKEFMVLQAEGKINRKDFGIGKTFSDAVVGDEVKIELKLGSLRSIDFLQEIDIFFSCVFLTAQKLLFNFDTPYPKTDIRIRL</sequence>
<accession>B6JNC6</accession>
<evidence type="ECO:0000256" key="1">
    <source>
        <dbReference type="SAM" id="SignalP"/>
    </source>
</evidence>
<dbReference type="PANTHER" id="PTHR34406">
    <property type="entry name" value="PROTEIN YCEI"/>
    <property type="match status" value="1"/>
</dbReference>
<dbReference type="InterPro" id="IPR036761">
    <property type="entry name" value="TTHA0802/YceI-like_sf"/>
</dbReference>
<feature type="signal peptide" evidence="1">
    <location>
        <begin position="1"/>
        <end position="17"/>
    </location>
</feature>
<dbReference type="PANTHER" id="PTHR34406:SF1">
    <property type="entry name" value="PROTEIN YCEI"/>
    <property type="match status" value="1"/>
</dbReference>
<dbReference type="InterPro" id="IPR007372">
    <property type="entry name" value="Lipid/polyisoprenoid-bd_YceI"/>
</dbReference>
<reference evidence="3 4" key="2">
    <citation type="journal article" date="2010" name="Nucleic Acids Res.">
        <title>Strain-specific genes of Helicobacter pylori: genome evolution driven by a novel type IV secretion system and genomic island transfer.</title>
        <authorList>
            <person name="Fischer W."/>
            <person name="Windhager L."/>
            <person name="Rohrer S."/>
            <person name="Zeiller M."/>
            <person name="Karnholz A."/>
            <person name="Hoffmann R."/>
            <person name="Zimmer R."/>
            <person name="Haas R."/>
        </authorList>
    </citation>
    <scope>NUCLEOTIDE SEQUENCE [LARGE SCALE GENOMIC DNA]</scope>
    <source>
        <strain evidence="3 4">P12</strain>
    </source>
</reference>
<proteinExistence type="predicted"/>
<evidence type="ECO:0000313" key="4">
    <source>
        <dbReference type="Proteomes" id="UP000008198"/>
    </source>
</evidence>
<evidence type="ECO:0000259" key="2">
    <source>
        <dbReference type="SMART" id="SM00867"/>
    </source>
</evidence>
<dbReference type="SUPFAM" id="SSF101874">
    <property type="entry name" value="YceI-like"/>
    <property type="match status" value="1"/>
</dbReference>